<feature type="region of interest" description="Disordered" evidence="15">
    <location>
        <begin position="82"/>
        <end position="119"/>
    </location>
</feature>
<sequence>MANNVDIDATDRNYQGTGGPPPSLLTIILDTNPHAWAYLSSSLPLSSALANLIVFINAHLAINHANQVAIIASHSHRATWLYPTRPSPHSAQNGTSSQPNGDASMADAHSTDPSDDANKYRPFHNIETQLITNLRALFSSTSTKTLEATTTTLIAGALTAALDYISKATLLASPQLGDLPDTTQPTTTDGVASLARNALTSRILVLSVSGDLANQYIPVMNAIFAAQRLRIPIDILKLAGDTVFLQQACDATGGIYMAPQDPRGLLQYLMMAFLPDEEARKHLILPSKGEVDFRAACFCHRKVVDLGWICSVCLSIFCEPLSDGTCLTCGTHLSMSSFANRTPALVQRKRKKKKQKVAGDSTPGGTPGGTPSGVGTPV</sequence>
<evidence type="ECO:0000256" key="10">
    <source>
        <dbReference type="ARBA" id="ARBA00023163"/>
    </source>
</evidence>
<keyword evidence="9 14" id="KW-0805">Transcription regulation</keyword>
<protein>
    <recommendedName>
        <fullName evidence="4 14">General transcription and DNA repair factor IIH subunit TFB4</fullName>
        <shortName evidence="14">TFIIH subunit TFB4</shortName>
    </recommendedName>
    <alternativeName>
        <fullName evidence="13 14">RNA polymerase II transcription factor B subunit 4</fullName>
    </alternativeName>
</protein>
<dbReference type="InterPro" id="IPR004600">
    <property type="entry name" value="TFIIH_Tfb4/GTF2H3"/>
</dbReference>
<evidence type="ECO:0000256" key="15">
    <source>
        <dbReference type="SAM" id="MobiDB-lite"/>
    </source>
</evidence>
<keyword evidence="8 14" id="KW-0862">Zinc</keyword>
<dbReference type="OrthoDB" id="17307at2759"/>
<dbReference type="PANTHER" id="PTHR12831:SF0">
    <property type="entry name" value="GENERAL TRANSCRIPTION FACTOR IIH SUBUNIT 3"/>
    <property type="match status" value="1"/>
</dbReference>
<evidence type="ECO:0000256" key="11">
    <source>
        <dbReference type="ARBA" id="ARBA00023204"/>
    </source>
</evidence>
<feature type="compositionally biased region" description="Basic and acidic residues" evidence="15">
    <location>
        <begin position="109"/>
        <end position="119"/>
    </location>
</feature>
<evidence type="ECO:0000256" key="12">
    <source>
        <dbReference type="ARBA" id="ARBA00023242"/>
    </source>
</evidence>
<feature type="region of interest" description="Disordered" evidence="15">
    <location>
        <begin position="348"/>
        <end position="378"/>
    </location>
</feature>
<evidence type="ECO:0000256" key="1">
    <source>
        <dbReference type="ARBA" id="ARBA00002817"/>
    </source>
</evidence>
<evidence type="ECO:0000313" key="17">
    <source>
        <dbReference type="Proteomes" id="UP000799776"/>
    </source>
</evidence>
<evidence type="ECO:0000256" key="3">
    <source>
        <dbReference type="ARBA" id="ARBA00005273"/>
    </source>
</evidence>
<gene>
    <name evidence="16" type="ORF">K490DRAFT_72688</name>
</gene>
<dbReference type="GO" id="GO:0005675">
    <property type="term" value="C:transcription factor TFIIH holo complex"/>
    <property type="evidence" value="ECO:0007669"/>
    <property type="project" value="UniProtKB-UniRule"/>
</dbReference>
<dbReference type="Pfam" id="PF03850">
    <property type="entry name" value="Tfb4"/>
    <property type="match status" value="1"/>
</dbReference>
<evidence type="ECO:0000256" key="9">
    <source>
        <dbReference type="ARBA" id="ARBA00023015"/>
    </source>
</evidence>
<evidence type="ECO:0000256" key="8">
    <source>
        <dbReference type="ARBA" id="ARBA00022833"/>
    </source>
</evidence>
<keyword evidence="17" id="KW-1185">Reference proteome</keyword>
<comment type="subunit">
    <text evidence="14">Component of the 7-subunit TFIIH core complex composed of XPB/SSL2, XPD/RAD3, SSL1, TFB1, TFB2, TFB4 and TFB5, which is active in NER. The core complex associates with the 3-subunit CTD-kinase module TFIIK composed of CCL1, KIN28 and TFB3 to form the 10-subunit holoenzyme (holo-TFIIH) active in transcription.</text>
</comment>
<keyword evidence="7 14" id="KW-0863">Zinc-finger</keyword>
<comment type="subcellular location">
    <subcellularLocation>
        <location evidence="2 14">Nucleus</location>
    </subcellularLocation>
</comment>
<dbReference type="InterPro" id="IPR036465">
    <property type="entry name" value="vWFA_dom_sf"/>
</dbReference>
<accession>A0A6A5YC42</accession>
<evidence type="ECO:0000256" key="7">
    <source>
        <dbReference type="ARBA" id="ARBA00022771"/>
    </source>
</evidence>
<keyword evidence="12 14" id="KW-0539">Nucleus</keyword>
<reference evidence="16" key="1">
    <citation type="journal article" date="2020" name="Stud. Mycol.">
        <title>101 Dothideomycetes genomes: a test case for predicting lifestyles and emergence of pathogens.</title>
        <authorList>
            <person name="Haridas S."/>
            <person name="Albert R."/>
            <person name="Binder M."/>
            <person name="Bloem J."/>
            <person name="Labutti K."/>
            <person name="Salamov A."/>
            <person name="Andreopoulos B."/>
            <person name="Baker S."/>
            <person name="Barry K."/>
            <person name="Bills G."/>
            <person name="Bluhm B."/>
            <person name="Cannon C."/>
            <person name="Castanera R."/>
            <person name="Culley D."/>
            <person name="Daum C."/>
            <person name="Ezra D."/>
            <person name="Gonzalez J."/>
            <person name="Henrissat B."/>
            <person name="Kuo A."/>
            <person name="Liang C."/>
            <person name="Lipzen A."/>
            <person name="Lutzoni F."/>
            <person name="Magnuson J."/>
            <person name="Mondo S."/>
            <person name="Nolan M."/>
            <person name="Ohm R."/>
            <person name="Pangilinan J."/>
            <person name="Park H.-J."/>
            <person name="Ramirez L."/>
            <person name="Alfaro M."/>
            <person name="Sun H."/>
            <person name="Tritt A."/>
            <person name="Yoshinaga Y."/>
            <person name="Zwiers L.-H."/>
            <person name="Turgeon B."/>
            <person name="Goodwin S."/>
            <person name="Spatafora J."/>
            <person name="Crous P."/>
            <person name="Grigoriev I."/>
        </authorList>
    </citation>
    <scope>NUCLEOTIDE SEQUENCE</scope>
    <source>
        <strain evidence="16">CBS 121410</strain>
    </source>
</reference>
<evidence type="ECO:0000313" key="16">
    <source>
        <dbReference type="EMBL" id="KAF2089046.1"/>
    </source>
</evidence>
<keyword evidence="11 14" id="KW-0234">DNA repair</keyword>
<evidence type="ECO:0000256" key="14">
    <source>
        <dbReference type="RuleBase" id="RU368090"/>
    </source>
</evidence>
<evidence type="ECO:0000256" key="6">
    <source>
        <dbReference type="ARBA" id="ARBA00022763"/>
    </source>
</evidence>
<dbReference type="PANTHER" id="PTHR12831">
    <property type="entry name" value="TRANSCRIPTION INITIATION FACTOR IIH TFIIH , POLYPEPTIDE 3-RELATED"/>
    <property type="match status" value="1"/>
</dbReference>
<comment type="similarity">
    <text evidence="3 14">Belongs to the TFB4 family.</text>
</comment>
<dbReference type="GO" id="GO:0008270">
    <property type="term" value="F:zinc ion binding"/>
    <property type="evidence" value="ECO:0007669"/>
    <property type="project" value="UniProtKB-KW"/>
</dbReference>
<keyword evidence="5 14" id="KW-0479">Metal-binding</keyword>
<evidence type="ECO:0000256" key="2">
    <source>
        <dbReference type="ARBA" id="ARBA00004123"/>
    </source>
</evidence>
<keyword evidence="6 14" id="KW-0227">DNA damage</keyword>
<feature type="compositionally biased region" description="Polar residues" evidence="15">
    <location>
        <begin position="87"/>
        <end position="101"/>
    </location>
</feature>
<name>A0A6A5YC42_9PEZI</name>
<dbReference type="EMBL" id="ML978715">
    <property type="protein sequence ID" value="KAF2089046.1"/>
    <property type="molecule type" value="Genomic_DNA"/>
</dbReference>
<evidence type="ECO:0000256" key="13">
    <source>
        <dbReference type="ARBA" id="ARBA00033341"/>
    </source>
</evidence>
<evidence type="ECO:0000256" key="4">
    <source>
        <dbReference type="ARBA" id="ARBA00021280"/>
    </source>
</evidence>
<keyword evidence="10 14" id="KW-0804">Transcription</keyword>
<dbReference type="FunFam" id="3.40.50.410:FF:000084">
    <property type="entry name" value="Transcription factor TFIIH subunit Tfb4, putative"/>
    <property type="match status" value="1"/>
</dbReference>
<dbReference type="AlphaFoldDB" id="A0A6A5YC42"/>
<dbReference type="GO" id="GO:0000439">
    <property type="term" value="C:transcription factor TFIIH core complex"/>
    <property type="evidence" value="ECO:0007669"/>
    <property type="project" value="UniProtKB-UniRule"/>
</dbReference>
<comment type="function">
    <text evidence="1 14">Component of the general transcription and DNA repair factor IIH (TFIIH) core complex, which is involved in general and transcription-coupled nucleotide excision repair (NER) of damaged DNA and, when complexed to TFIIK, in RNA transcription by RNA polymerase II. In NER, TFIIH acts by opening DNA around the lesion to allow the excision of the damaged oligonucleotide and its replacement by a new DNA fragment. In transcription, TFIIH has an essential role in transcription initiation. When the pre-initiation complex (PIC) has been established, TFIIH is required for promoter opening and promoter escape. Phosphorylation of the C-terminal tail (CTD) of the largest subunit of RNA polymerase II by the kinase module TFIIK controls the initiation of transcription.</text>
</comment>
<organism evidence="16 17">
    <name type="scientific">Saccharata proteae CBS 121410</name>
    <dbReference type="NCBI Taxonomy" id="1314787"/>
    <lineage>
        <taxon>Eukaryota</taxon>
        <taxon>Fungi</taxon>
        <taxon>Dikarya</taxon>
        <taxon>Ascomycota</taxon>
        <taxon>Pezizomycotina</taxon>
        <taxon>Dothideomycetes</taxon>
        <taxon>Dothideomycetes incertae sedis</taxon>
        <taxon>Botryosphaeriales</taxon>
        <taxon>Saccharataceae</taxon>
        <taxon>Saccharata</taxon>
    </lineage>
</organism>
<proteinExistence type="inferred from homology"/>
<dbReference type="GO" id="GO:0006289">
    <property type="term" value="P:nucleotide-excision repair"/>
    <property type="evidence" value="ECO:0007669"/>
    <property type="project" value="UniProtKB-UniRule"/>
</dbReference>
<evidence type="ECO:0000256" key="5">
    <source>
        <dbReference type="ARBA" id="ARBA00022723"/>
    </source>
</evidence>
<dbReference type="GO" id="GO:0006355">
    <property type="term" value="P:regulation of DNA-templated transcription"/>
    <property type="evidence" value="ECO:0007669"/>
    <property type="project" value="InterPro"/>
</dbReference>
<dbReference type="Proteomes" id="UP000799776">
    <property type="component" value="Unassembled WGS sequence"/>
</dbReference>
<dbReference type="Gene3D" id="3.40.50.410">
    <property type="entry name" value="von Willebrand factor, type A domain"/>
    <property type="match status" value="1"/>
</dbReference>